<proteinExistence type="predicted"/>
<keyword evidence="2" id="KW-1185">Reference proteome</keyword>
<reference evidence="2" key="1">
    <citation type="journal article" date="2023" name="Nat. Plants">
        <title>Single-cell RNA sequencing provides a high-resolution roadmap for understanding the multicellular compartmentation of specialized metabolism.</title>
        <authorList>
            <person name="Sun S."/>
            <person name="Shen X."/>
            <person name="Li Y."/>
            <person name="Li Y."/>
            <person name="Wang S."/>
            <person name="Li R."/>
            <person name="Zhang H."/>
            <person name="Shen G."/>
            <person name="Guo B."/>
            <person name="Wei J."/>
            <person name="Xu J."/>
            <person name="St-Pierre B."/>
            <person name="Chen S."/>
            <person name="Sun C."/>
        </authorList>
    </citation>
    <scope>NUCLEOTIDE SEQUENCE [LARGE SCALE GENOMIC DNA]</scope>
</reference>
<dbReference type="EMBL" id="CM044707">
    <property type="protein sequence ID" value="KAI5653226.1"/>
    <property type="molecule type" value="Genomic_DNA"/>
</dbReference>
<dbReference type="Proteomes" id="UP001060085">
    <property type="component" value="Linkage Group LG07"/>
</dbReference>
<evidence type="ECO:0000313" key="2">
    <source>
        <dbReference type="Proteomes" id="UP001060085"/>
    </source>
</evidence>
<organism evidence="1 2">
    <name type="scientific">Catharanthus roseus</name>
    <name type="common">Madagascar periwinkle</name>
    <name type="synonym">Vinca rosea</name>
    <dbReference type="NCBI Taxonomy" id="4058"/>
    <lineage>
        <taxon>Eukaryota</taxon>
        <taxon>Viridiplantae</taxon>
        <taxon>Streptophyta</taxon>
        <taxon>Embryophyta</taxon>
        <taxon>Tracheophyta</taxon>
        <taxon>Spermatophyta</taxon>
        <taxon>Magnoliopsida</taxon>
        <taxon>eudicotyledons</taxon>
        <taxon>Gunneridae</taxon>
        <taxon>Pentapetalae</taxon>
        <taxon>asterids</taxon>
        <taxon>lamiids</taxon>
        <taxon>Gentianales</taxon>
        <taxon>Apocynaceae</taxon>
        <taxon>Rauvolfioideae</taxon>
        <taxon>Vinceae</taxon>
        <taxon>Catharanthinae</taxon>
        <taxon>Catharanthus</taxon>
    </lineage>
</organism>
<comment type="caution">
    <text evidence="1">The sequence shown here is derived from an EMBL/GenBank/DDBJ whole genome shotgun (WGS) entry which is preliminary data.</text>
</comment>
<accession>A0ACB9ZY33</accession>
<sequence>MLDVSSGGTFFKKEHAEAWDMIEEINVINCQRNSERTIPAKVAPVHEVERKSLMEGEANIFYDPLEVCIIQGTTIEIAILEDEQEVTKLLEVNQVDTRLRPSKFLELELNEMRPN</sequence>
<name>A0ACB9ZY33_CATRO</name>
<protein>
    <submittedName>
        <fullName evidence="1">Uncharacterized protein</fullName>
    </submittedName>
</protein>
<gene>
    <name evidence="1" type="ORF">M9H77_30413</name>
</gene>
<evidence type="ECO:0000313" key="1">
    <source>
        <dbReference type="EMBL" id="KAI5653226.1"/>
    </source>
</evidence>